<dbReference type="InterPro" id="IPR015421">
    <property type="entry name" value="PyrdxlP-dep_Trfase_major"/>
</dbReference>
<evidence type="ECO:0000256" key="1">
    <source>
        <dbReference type="ARBA" id="ARBA00001933"/>
    </source>
</evidence>
<dbReference type="GO" id="GO:0004351">
    <property type="term" value="F:glutamate decarboxylase activity"/>
    <property type="evidence" value="ECO:0007669"/>
    <property type="project" value="UniProtKB-EC"/>
</dbReference>
<dbReference type="HOGENOM" id="CLU_019582_2_2_6"/>
<reference evidence="11" key="1">
    <citation type="submission" date="2014-09" db="EMBL/GenBank/DDBJ databases">
        <authorList>
            <person name="Gomez-Valero L."/>
        </authorList>
    </citation>
    <scope>NUCLEOTIDE SEQUENCE [LARGE SCALE GENOMIC DNA]</scope>
    <source>
        <strain evidence="11">ATCC700992</strain>
    </source>
</reference>
<dbReference type="Gene3D" id="3.90.1150.160">
    <property type="match status" value="1"/>
</dbReference>
<feature type="modified residue" description="N6-(pyridoxal phosphate)lysine" evidence="7">
    <location>
        <position position="275"/>
    </location>
</feature>
<evidence type="ECO:0000256" key="8">
    <source>
        <dbReference type="RuleBase" id="RU000382"/>
    </source>
</evidence>
<dbReference type="Pfam" id="PF00282">
    <property type="entry name" value="Pyridoxal_deC"/>
    <property type="match status" value="1"/>
</dbReference>
<dbReference type="SUPFAM" id="SSF53383">
    <property type="entry name" value="PLP-dependent transferases"/>
    <property type="match status" value="1"/>
</dbReference>
<organism evidence="10 11">
    <name type="scientific">Legionella fallonii LLAP-10</name>
    <dbReference type="NCBI Taxonomy" id="1212491"/>
    <lineage>
        <taxon>Bacteria</taxon>
        <taxon>Pseudomonadati</taxon>
        <taxon>Pseudomonadota</taxon>
        <taxon>Gammaproteobacteria</taxon>
        <taxon>Legionellales</taxon>
        <taxon>Legionellaceae</taxon>
        <taxon>Legionella</taxon>
    </lineage>
</organism>
<gene>
    <name evidence="10" type="primary">GAD</name>
    <name evidence="10" type="ORF">LFA_3289</name>
</gene>
<keyword evidence="9" id="KW-0210">Decarboxylase</keyword>
<dbReference type="STRING" id="1212491.LFA_3289"/>
<comment type="catalytic activity">
    <reaction evidence="6 9">
        <text>L-glutamate + H(+) = 4-aminobutanoate + CO2</text>
        <dbReference type="Rhea" id="RHEA:17785"/>
        <dbReference type="ChEBI" id="CHEBI:15378"/>
        <dbReference type="ChEBI" id="CHEBI:16526"/>
        <dbReference type="ChEBI" id="CHEBI:29985"/>
        <dbReference type="ChEBI" id="CHEBI:59888"/>
        <dbReference type="EC" id="4.1.1.15"/>
    </reaction>
</comment>
<dbReference type="FunFam" id="3.40.640.10:FF:000017">
    <property type="entry name" value="Glutamate decarboxylase"/>
    <property type="match status" value="1"/>
</dbReference>
<dbReference type="EC" id="4.1.1.15" evidence="3 9"/>
<name>A0A098G827_9GAMM</name>
<dbReference type="InterPro" id="IPR015424">
    <property type="entry name" value="PyrdxlP-dep_Trfase"/>
</dbReference>
<dbReference type="InterPro" id="IPR002129">
    <property type="entry name" value="PyrdxlP-dep_de-COase"/>
</dbReference>
<accession>A0A098G827</accession>
<evidence type="ECO:0000256" key="5">
    <source>
        <dbReference type="ARBA" id="ARBA00023239"/>
    </source>
</evidence>
<dbReference type="NCBIfam" id="TIGR01788">
    <property type="entry name" value="Glu-decarb-GAD"/>
    <property type="match status" value="1"/>
</dbReference>
<sequence>MIRKKNKSKESSRSVSIYASRYDLHDFILTKFNEFGMPSRVAKQLIQDELKADGIPILNLASFVTTWMEPEADELIMQCINKNFIDHDEYPRIEKIHERCVHILADLLNVKKSDNYAGTATVGSSEAIMLAGLAHKFSWRNKQKAAGMDSSQPNIIIGADVQICWDKFARYFDVEPRIIPLQEGKYVITAKDVEPLIDENTICVAAVLGTTFTGEYDEIEEINALLVRIKKEKSLDIPLHVDAASGGFISMFIDDGINWDFRLEQVKSINLSGHKYGLVYPGIGWLIFRDESVVPSDLIFDVNYLGGNMPTYTLNFSNGCSMIVAQYYNFLRLGKIGYQKIINNMMEVSDFVLEGLLSTGKFVLLGTRRMEPVVSVSLKDNSHYSVFDISRELRTRGWIVPAYTLPANAQNVEALRIVIKENISLTLAHDFLNEVKTVLTELEGKESKFSQPRRGKNITH</sequence>
<dbReference type="EMBL" id="LN614827">
    <property type="protein sequence ID" value="CEG58623.1"/>
    <property type="molecule type" value="Genomic_DNA"/>
</dbReference>
<comment type="cofactor">
    <cofactor evidence="1 7 8">
        <name>pyridoxal 5'-phosphate</name>
        <dbReference type="ChEBI" id="CHEBI:597326"/>
    </cofactor>
</comment>
<dbReference type="OrthoDB" id="9803665at2"/>
<evidence type="ECO:0000256" key="7">
    <source>
        <dbReference type="PIRSR" id="PIRSR602129-50"/>
    </source>
</evidence>
<evidence type="ECO:0000256" key="3">
    <source>
        <dbReference type="ARBA" id="ARBA00012421"/>
    </source>
</evidence>
<protein>
    <recommendedName>
        <fullName evidence="3 9">Glutamate decarboxylase</fullName>
        <ecNumber evidence="3 9">4.1.1.15</ecNumber>
    </recommendedName>
</protein>
<dbReference type="GO" id="GO:0006538">
    <property type="term" value="P:L-glutamate catabolic process"/>
    <property type="evidence" value="ECO:0007669"/>
    <property type="project" value="TreeGrafter"/>
</dbReference>
<dbReference type="GO" id="GO:0005829">
    <property type="term" value="C:cytosol"/>
    <property type="evidence" value="ECO:0007669"/>
    <property type="project" value="TreeGrafter"/>
</dbReference>
<evidence type="ECO:0000256" key="9">
    <source>
        <dbReference type="RuleBase" id="RU361171"/>
    </source>
</evidence>
<dbReference type="Proteomes" id="UP000032430">
    <property type="component" value="Chromosome I"/>
</dbReference>
<evidence type="ECO:0000256" key="4">
    <source>
        <dbReference type="ARBA" id="ARBA00022898"/>
    </source>
</evidence>
<dbReference type="AlphaFoldDB" id="A0A098G827"/>
<dbReference type="GO" id="GO:0030170">
    <property type="term" value="F:pyridoxal phosphate binding"/>
    <property type="evidence" value="ECO:0007669"/>
    <property type="project" value="InterPro"/>
</dbReference>
<dbReference type="InterPro" id="IPR010107">
    <property type="entry name" value="Glutamate_decarboxylase"/>
</dbReference>
<dbReference type="RefSeq" id="WP_045096901.1">
    <property type="nucleotide sequence ID" value="NZ_LN614827.1"/>
</dbReference>
<keyword evidence="5 8" id="KW-0456">Lyase</keyword>
<dbReference type="PANTHER" id="PTHR43321:SF3">
    <property type="entry name" value="GLUTAMATE DECARBOXYLASE"/>
    <property type="match status" value="1"/>
</dbReference>
<dbReference type="Gene3D" id="4.10.280.50">
    <property type="match status" value="1"/>
</dbReference>
<comment type="similarity">
    <text evidence="2 8">Belongs to the group II decarboxylase family.</text>
</comment>
<evidence type="ECO:0000256" key="6">
    <source>
        <dbReference type="ARBA" id="ARBA00048868"/>
    </source>
</evidence>
<evidence type="ECO:0000256" key="2">
    <source>
        <dbReference type="ARBA" id="ARBA00009533"/>
    </source>
</evidence>
<evidence type="ECO:0000313" key="10">
    <source>
        <dbReference type="EMBL" id="CEG58623.1"/>
    </source>
</evidence>
<proteinExistence type="inferred from homology"/>
<evidence type="ECO:0000313" key="11">
    <source>
        <dbReference type="Proteomes" id="UP000032430"/>
    </source>
</evidence>
<dbReference type="Gene3D" id="3.40.640.10">
    <property type="entry name" value="Type I PLP-dependent aspartate aminotransferase-like (Major domain)"/>
    <property type="match status" value="1"/>
</dbReference>
<keyword evidence="4 7" id="KW-0663">Pyridoxal phosphate</keyword>
<dbReference type="KEGG" id="lfa:LFA_3289"/>
<keyword evidence="11" id="KW-1185">Reference proteome</keyword>
<dbReference type="PANTHER" id="PTHR43321">
    <property type="entry name" value="GLUTAMATE DECARBOXYLASE"/>
    <property type="match status" value="1"/>
</dbReference>